<dbReference type="EMBL" id="BMNH01000030">
    <property type="protein sequence ID" value="GGO79833.1"/>
    <property type="molecule type" value="Genomic_DNA"/>
</dbReference>
<evidence type="ECO:0000313" key="3">
    <source>
        <dbReference type="EMBL" id="GGO79833.1"/>
    </source>
</evidence>
<dbReference type="SUPFAM" id="SSF51556">
    <property type="entry name" value="Metallo-dependent hydrolases"/>
    <property type="match status" value="1"/>
</dbReference>
<dbReference type="GO" id="GO:0016787">
    <property type="term" value="F:hydrolase activity"/>
    <property type="evidence" value="ECO:0007669"/>
    <property type="project" value="InterPro"/>
</dbReference>
<dbReference type="Proteomes" id="UP000646523">
    <property type="component" value="Unassembled WGS sequence"/>
</dbReference>
<comment type="caution">
    <text evidence="3">The sequence shown here is derived from an EMBL/GenBank/DDBJ whole genome shotgun (WGS) entry which is preliminary data.</text>
</comment>
<dbReference type="InterPro" id="IPR052350">
    <property type="entry name" value="Metallo-dep_Lactonases"/>
</dbReference>
<keyword evidence="4" id="KW-1185">Reference proteome</keyword>
<name>A0A917ZAV1_9ACTN</name>
<proteinExistence type="inferred from homology"/>
<dbReference type="Pfam" id="PF04909">
    <property type="entry name" value="Amidohydro_2"/>
    <property type="match status" value="1"/>
</dbReference>
<dbReference type="InterPro" id="IPR032466">
    <property type="entry name" value="Metal_Hydrolase"/>
</dbReference>
<gene>
    <name evidence="3" type="ORF">GCM10012289_65070</name>
</gene>
<feature type="domain" description="Amidohydrolase-related" evidence="2">
    <location>
        <begin position="7"/>
        <end position="292"/>
    </location>
</feature>
<sequence length="292" mass="31285">MSDVRFVDSHMHLWHLTAHKWYPALDPPEGEDDFGIGDMAGLRRDYLPADYRADVSGSGVSVDKAVHISAVTAPGSHLDEARWLDTLAPAGGLVGAVVGAVEPGSDAATVEADLAAQAESPLFRGIRVLYGFDPADPVTRRLVELLDQGGHLLDVVIHPAEVEGWLPVLRDAPGLSVVLEHAGWPDSADPGHLPVWRAGLTALARLDNVSCKISGLPMALHTMDAATLRPWIETCLEVFGTDRAFFGSNFPVDSLFGTYAQLVGAYLNATSGLTAAERNQVFAANAERCYRI</sequence>
<dbReference type="Gene3D" id="3.20.20.140">
    <property type="entry name" value="Metal-dependent hydrolases"/>
    <property type="match status" value="1"/>
</dbReference>
<dbReference type="PANTHER" id="PTHR43569:SF1">
    <property type="entry name" value="BLL3371 PROTEIN"/>
    <property type="match status" value="1"/>
</dbReference>
<dbReference type="PANTHER" id="PTHR43569">
    <property type="entry name" value="AMIDOHYDROLASE"/>
    <property type="match status" value="1"/>
</dbReference>
<dbReference type="AlphaFoldDB" id="A0A917ZAV1"/>
<comment type="similarity">
    <text evidence="1">Belongs to the metallo-dependent hydrolases superfamily.</text>
</comment>
<reference evidence="3" key="1">
    <citation type="journal article" date="2014" name="Int. J. Syst. Evol. Microbiol.">
        <title>Complete genome sequence of Corynebacterium casei LMG S-19264T (=DSM 44701T), isolated from a smear-ripened cheese.</title>
        <authorList>
            <consortium name="US DOE Joint Genome Institute (JGI-PGF)"/>
            <person name="Walter F."/>
            <person name="Albersmeier A."/>
            <person name="Kalinowski J."/>
            <person name="Ruckert C."/>
        </authorList>
    </citation>
    <scope>NUCLEOTIDE SEQUENCE</scope>
    <source>
        <strain evidence="3">CGMCC 4.7368</strain>
    </source>
</reference>
<dbReference type="RefSeq" id="WP_189128047.1">
    <property type="nucleotide sequence ID" value="NZ_BMNH01000030.1"/>
</dbReference>
<evidence type="ECO:0000256" key="1">
    <source>
        <dbReference type="ARBA" id="ARBA00038310"/>
    </source>
</evidence>
<evidence type="ECO:0000313" key="4">
    <source>
        <dbReference type="Proteomes" id="UP000646523"/>
    </source>
</evidence>
<evidence type="ECO:0000259" key="2">
    <source>
        <dbReference type="Pfam" id="PF04909"/>
    </source>
</evidence>
<dbReference type="InterPro" id="IPR006680">
    <property type="entry name" value="Amidohydro-rel"/>
</dbReference>
<organism evidence="3 4">
    <name type="scientific">Nonomuraea cavernae</name>
    <dbReference type="NCBI Taxonomy" id="2045107"/>
    <lineage>
        <taxon>Bacteria</taxon>
        <taxon>Bacillati</taxon>
        <taxon>Actinomycetota</taxon>
        <taxon>Actinomycetes</taxon>
        <taxon>Streptosporangiales</taxon>
        <taxon>Streptosporangiaceae</taxon>
        <taxon>Nonomuraea</taxon>
    </lineage>
</organism>
<accession>A0A917ZAV1</accession>
<reference evidence="3" key="2">
    <citation type="submission" date="2020-09" db="EMBL/GenBank/DDBJ databases">
        <authorList>
            <person name="Sun Q."/>
            <person name="Zhou Y."/>
        </authorList>
    </citation>
    <scope>NUCLEOTIDE SEQUENCE</scope>
    <source>
        <strain evidence="3">CGMCC 4.7368</strain>
    </source>
</reference>
<protein>
    <recommendedName>
        <fullName evidence="2">Amidohydrolase-related domain-containing protein</fullName>
    </recommendedName>
</protein>